<gene>
    <name evidence="2" type="ORF">GMARGA_LOCUS8582</name>
</gene>
<organism evidence="2 3">
    <name type="scientific">Gigaspora margarita</name>
    <dbReference type="NCBI Taxonomy" id="4874"/>
    <lineage>
        <taxon>Eukaryota</taxon>
        <taxon>Fungi</taxon>
        <taxon>Fungi incertae sedis</taxon>
        <taxon>Mucoromycota</taxon>
        <taxon>Glomeromycotina</taxon>
        <taxon>Glomeromycetes</taxon>
        <taxon>Diversisporales</taxon>
        <taxon>Gigasporaceae</taxon>
        <taxon>Gigaspora</taxon>
    </lineage>
</organism>
<protein>
    <submittedName>
        <fullName evidence="2">33092_t:CDS:1</fullName>
    </submittedName>
</protein>
<comment type="caution">
    <text evidence="2">The sequence shown here is derived from an EMBL/GenBank/DDBJ whole genome shotgun (WGS) entry which is preliminary data.</text>
</comment>
<name>A0ABN7UQA3_GIGMA</name>
<keyword evidence="3" id="KW-1185">Reference proteome</keyword>
<dbReference type="Proteomes" id="UP000789901">
    <property type="component" value="Unassembled WGS sequence"/>
</dbReference>
<feature type="region of interest" description="Disordered" evidence="1">
    <location>
        <begin position="1"/>
        <end position="22"/>
    </location>
</feature>
<reference evidence="2 3" key="1">
    <citation type="submission" date="2021-06" db="EMBL/GenBank/DDBJ databases">
        <authorList>
            <person name="Kallberg Y."/>
            <person name="Tangrot J."/>
            <person name="Rosling A."/>
        </authorList>
    </citation>
    <scope>NUCLEOTIDE SEQUENCE [LARGE SCALE GENOMIC DNA]</scope>
    <source>
        <strain evidence="2 3">120-4 pot B 10/14</strain>
    </source>
</reference>
<evidence type="ECO:0000256" key="1">
    <source>
        <dbReference type="SAM" id="MobiDB-lite"/>
    </source>
</evidence>
<sequence>MYFTITSNDKENSRSDSPDLVDSILNKNNDPLKNDEITLSNIARNGFFNNLDDFHDLAAFDFSERNLNNLANYW</sequence>
<proteinExistence type="predicted"/>
<feature type="compositionally biased region" description="Basic and acidic residues" evidence="1">
    <location>
        <begin position="8"/>
        <end position="17"/>
    </location>
</feature>
<evidence type="ECO:0000313" key="2">
    <source>
        <dbReference type="EMBL" id="CAG8635910.1"/>
    </source>
</evidence>
<accession>A0ABN7UQA3</accession>
<evidence type="ECO:0000313" key="3">
    <source>
        <dbReference type="Proteomes" id="UP000789901"/>
    </source>
</evidence>
<dbReference type="EMBL" id="CAJVQB010004442">
    <property type="protein sequence ID" value="CAG8635910.1"/>
    <property type="molecule type" value="Genomic_DNA"/>
</dbReference>